<dbReference type="InterPro" id="IPR036291">
    <property type="entry name" value="NAD(P)-bd_dom_sf"/>
</dbReference>
<dbReference type="AlphaFoldDB" id="A0A4Q0M2X8"/>
<dbReference type="EMBL" id="RXOC01000020">
    <property type="protein sequence ID" value="RXF67155.1"/>
    <property type="molecule type" value="Genomic_DNA"/>
</dbReference>
<dbReference type="Gene3D" id="3.40.50.720">
    <property type="entry name" value="NAD(P)-binding Rossmann-like Domain"/>
    <property type="match status" value="1"/>
</dbReference>
<name>A0A4Q0M2X8_9SPHI</name>
<reference evidence="2 3" key="1">
    <citation type="submission" date="2018-12" db="EMBL/GenBank/DDBJ databases">
        <title>The Draft Genome Sequence of the Soil Bacterium Pedobacter tournemirensis R1.</title>
        <authorList>
            <person name="He J."/>
        </authorList>
    </citation>
    <scope>NUCLEOTIDE SEQUENCE [LARGE SCALE GENOMIC DNA]</scope>
    <source>
        <strain evidence="2 3">R1</strain>
    </source>
</reference>
<dbReference type="RefSeq" id="WP_128771339.1">
    <property type="nucleotide sequence ID" value="NZ_RXOC01000020.1"/>
</dbReference>
<dbReference type="PANTHER" id="PTHR48079">
    <property type="entry name" value="PROTEIN YEEZ"/>
    <property type="match status" value="1"/>
</dbReference>
<evidence type="ECO:0000313" key="3">
    <source>
        <dbReference type="Proteomes" id="UP000290848"/>
    </source>
</evidence>
<proteinExistence type="predicted"/>
<feature type="domain" description="NAD-dependent epimerase/dehydratase" evidence="1">
    <location>
        <begin position="2"/>
        <end position="220"/>
    </location>
</feature>
<dbReference type="GO" id="GO:0005737">
    <property type="term" value="C:cytoplasm"/>
    <property type="evidence" value="ECO:0007669"/>
    <property type="project" value="TreeGrafter"/>
</dbReference>
<dbReference type="InterPro" id="IPR001509">
    <property type="entry name" value="Epimerase_deHydtase"/>
</dbReference>
<dbReference type="PANTHER" id="PTHR48079:SF6">
    <property type="entry name" value="NAD(P)-BINDING DOMAIN-CONTAINING PROTEIN-RELATED"/>
    <property type="match status" value="1"/>
</dbReference>
<dbReference type="SUPFAM" id="SSF51735">
    <property type="entry name" value="NAD(P)-binding Rossmann-fold domains"/>
    <property type="match status" value="1"/>
</dbReference>
<sequence>MILVTGATGFLGSELVRQLYAQGKRVRALKRESSVIPDTLKSIPQIEWFDSDLLDYFSLEKAFAGISHVYHCAARISFQPSDKKKMIRVNEEGTAHIVDLCMEHGIEKLVHVSSVAALGDSKNGEAVNEKSFWEFDGSQHGYSISKYESEMEVWRGIAEGLNAVIVNPSIIIGKNAGTQGSGQIFDMARKGSKFYTDGVCGMVDVEDVARAMILLMEAAVRSERFILNAENISFKTVFETVAHALGTKTPNIRARPWLLSIAWRLTRLAGLFTGRKYGLTKDTAHSASKQTNYSSEKFLSFFPDFRFKPVEESIKEWAIDNGQLRMDN</sequence>
<dbReference type="Proteomes" id="UP000290848">
    <property type="component" value="Unassembled WGS sequence"/>
</dbReference>
<dbReference type="GO" id="GO:0004029">
    <property type="term" value="F:aldehyde dehydrogenase (NAD+) activity"/>
    <property type="evidence" value="ECO:0007669"/>
    <property type="project" value="TreeGrafter"/>
</dbReference>
<dbReference type="Pfam" id="PF01370">
    <property type="entry name" value="Epimerase"/>
    <property type="match status" value="1"/>
</dbReference>
<evidence type="ECO:0000259" key="1">
    <source>
        <dbReference type="Pfam" id="PF01370"/>
    </source>
</evidence>
<organism evidence="2 3">
    <name type="scientific">Arcticibacter tournemirensis</name>
    <dbReference type="NCBI Taxonomy" id="699437"/>
    <lineage>
        <taxon>Bacteria</taxon>
        <taxon>Pseudomonadati</taxon>
        <taxon>Bacteroidota</taxon>
        <taxon>Sphingobacteriia</taxon>
        <taxon>Sphingobacteriales</taxon>
        <taxon>Sphingobacteriaceae</taxon>
        <taxon>Arcticibacter</taxon>
    </lineage>
</organism>
<evidence type="ECO:0000313" key="2">
    <source>
        <dbReference type="EMBL" id="RXF67155.1"/>
    </source>
</evidence>
<dbReference type="InterPro" id="IPR051783">
    <property type="entry name" value="NAD(P)-dependent_oxidoreduct"/>
</dbReference>
<accession>A0A4Q0M2X8</accession>
<comment type="caution">
    <text evidence="2">The sequence shown here is derived from an EMBL/GenBank/DDBJ whole genome shotgun (WGS) entry which is preliminary data.</text>
</comment>
<gene>
    <name evidence="2" type="ORF">EKH83_20510</name>
</gene>
<protein>
    <submittedName>
        <fullName evidence="2">NAD-dependent epimerase/dehydratase family protein</fullName>
    </submittedName>
</protein>